<evidence type="ECO:0000313" key="1">
    <source>
        <dbReference type="EMBL" id="GFR25544.1"/>
    </source>
</evidence>
<name>A0A8X6HKV6_TRICU</name>
<keyword evidence="2" id="KW-1185">Reference proteome</keyword>
<proteinExistence type="predicted"/>
<gene>
    <name evidence="1" type="ORF">TNCT_683991</name>
</gene>
<evidence type="ECO:0000313" key="2">
    <source>
        <dbReference type="Proteomes" id="UP000887116"/>
    </source>
</evidence>
<dbReference type="EMBL" id="BMAO01028549">
    <property type="protein sequence ID" value="GFR25544.1"/>
    <property type="molecule type" value="Genomic_DNA"/>
</dbReference>
<reference evidence="1" key="1">
    <citation type="submission" date="2020-07" db="EMBL/GenBank/DDBJ databases">
        <title>Multicomponent nature underlies the extraordinary mechanical properties of spider dragline silk.</title>
        <authorList>
            <person name="Kono N."/>
            <person name="Nakamura H."/>
            <person name="Mori M."/>
            <person name="Yoshida Y."/>
            <person name="Ohtoshi R."/>
            <person name="Malay A.D."/>
            <person name="Moran D.A.P."/>
            <person name="Tomita M."/>
            <person name="Numata K."/>
            <person name="Arakawa K."/>
        </authorList>
    </citation>
    <scope>NUCLEOTIDE SEQUENCE</scope>
</reference>
<organism evidence="1 2">
    <name type="scientific">Trichonephila clavata</name>
    <name type="common">Joro spider</name>
    <name type="synonym">Nephila clavata</name>
    <dbReference type="NCBI Taxonomy" id="2740835"/>
    <lineage>
        <taxon>Eukaryota</taxon>
        <taxon>Metazoa</taxon>
        <taxon>Ecdysozoa</taxon>
        <taxon>Arthropoda</taxon>
        <taxon>Chelicerata</taxon>
        <taxon>Arachnida</taxon>
        <taxon>Araneae</taxon>
        <taxon>Araneomorphae</taxon>
        <taxon>Entelegynae</taxon>
        <taxon>Araneoidea</taxon>
        <taxon>Nephilidae</taxon>
        <taxon>Trichonephila</taxon>
    </lineage>
</organism>
<sequence>MTRALPDQLLHTQTLAFSPADHQLQPLILYNREPPHLHLLNDDSVSSDSIFRCCKDPWGRRMEKFFRVCRPSCKQVRLFDLSLGNASFFPIQLFAFDLYLVDCCSGRD</sequence>
<dbReference type="AlphaFoldDB" id="A0A8X6HKV6"/>
<dbReference type="OrthoDB" id="10269857at2759"/>
<comment type="caution">
    <text evidence="1">The sequence shown here is derived from an EMBL/GenBank/DDBJ whole genome shotgun (WGS) entry which is preliminary data.</text>
</comment>
<accession>A0A8X6HKV6</accession>
<protein>
    <submittedName>
        <fullName evidence="1">Uncharacterized protein</fullName>
    </submittedName>
</protein>
<dbReference type="Proteomes" id="UP000887116">
    <property type="component" value="Unassembled WGS sequence"/>
</dbReference>